<dbReference type="EMBL" id="VOGC01000007">
    <property type="protein sequence ID" value="MQN01931.1"/>
    <property type="molecule type" value="Genomic_DNA"/>
</dbReference>
<organism evidence="2 3">
    <name type="scientific">Candidatus Weimeria bifida</name>
    <dbReference type="NCBI Taxonomy" id="2599074"/>
    <lineage>
        <taxon>Bacteria</taxon>
        <taxon>Bacillati</taxon>
        <taxon>Bacillota</taxon>
        <taxon>Clostridia</taxon>
        <taxon>Lachnospirales</taxon>
        <taxon>Lachnospiraceae</taxon>
        <taxon>Candidatus Weimeria</taxon>
    </lineage>
</organism>
<dbReference type="AlphaFoldDB" id="A0A6N7J1T8"/>
<accession>A0A6N7J1T8</accession>
<feature type="transmembrane region" description="Helical" evidence="1">
    <location>
        <begin position="18"/>
        <end position="36"/>
    </location>
</feature>
<dbReference type="SUPFAM" id="SSF69304">
    <property type="entry name" value="Tricorn protease N-terminal domain"/>
    <property type="match status" value="1"/>
</dbReference>
<reference evidence="2" key="1">
    <citation type="journal article" date="2020" name="Appl. Environ. Microbiol.">
        <title>Medium-Chain Fatty Acid Synthesis by 'Candidatus Weimeria bifida' gen. nov., sp. nov., and 'Candidatus Pseudoramibacter fermentans' sp. nov.</title>
        <authorList>
            <person name="Scarborough M.J."/>
            <person name="Myers K.S."/>
            <person name="Donohue T.J."/>
            <person name="Noguera D.R."/>
        </authorList>
    </citation>
    <scope>NUCLEOTIDE SEQUENCE</scope>
    <source>
        <strain evidence="2">LCO1.1</strain>
    </source>
</reference>
<keyword evidence="3" id="KW-1185">Reference proteome</keyword>
<evidence type="ECO:0000313" key="3">
    <source>
        <dbReference type="Proteomes" id="UP000460257"/>
    </source>
</evidence>
<proteinExistence type="predicted"/>
<dbReference type="Proteomes" id="UP000460257">
    <property type="component" value="Unassembled WGS sequence"/>
</dbReference>
<evidence type="ECO:0000256" key="1">
    <source>
        <dbReference type="SAM" id="Phobius"/>
    </source>
</evidence>
<protein>
    <submittedName>
        <fullName evidence="2">Uncharacterized protein</fullName>
    </submittedName>
</protein>
<keyword evidence="1" id="KW-0472">Membrane</keyword>
<evidence type="ECO:0000313" key="2">
    <source>
        <dbReference type="EMBL" id="MQN01931.1"/>
    </source>
</evidence>
<keyword evidence="1" id="KW-1133">Transmembrane helix</keyword>
<comment type="caution">
    <text evidence="2">The sequence shown here is derived from an EMBL/GenBank/DDBJ whole genome shotgun (WGS) entry which is preliminary data.</text>
</comment>
<sequence length="651" mass="72402">MALKFRTTGMKKSTKHRIILLVVVFLAALVFFYILLNRHTTPNVSQMSTPTLPTVSVNSFGTDQLLLHGYTSKMNASEMTDNLIPLDTDRKLSFNVNTYGNSIEKASYEIRSSDSESRTISTDSISNLNKKSSKVTFDTSFTNLLNPGVKYTLILNLTSGRKDIHYYSQIVISQNSHMKELINFAQDFHNTSLSDDYNSLSRYLEPSNDLSGGNISHVNIHSSINDIGMNGFSHKIKSEPIIAVTNMTRDTASINISYILEHGSKASYLTTEKYRIRYGSPRMYLLSFDRKLDIIPNYDSFSVKNKSLLLGASAEKPVVSSNEPGSVAAFVQSGALFEYSVNQNRITSVFSFLNDPTDPRSLINDHDIQILNIDASGSMDFVVYGYMNSGSHEGESGIDIYHYDSSLNIATEEGFINSAEPLSYLRKNFSELLHRTSGGRFYCLLNRNLLGIDLATKKTDVIIKNLKDVQYCVSDDMRYIAWTSTEKPDTSISVLDLSLDKVYKIKASGSDRLRALCFMNEDLVYGTVNFANLDKGYMSSLNIVSFKNEKLTTIKKYQKSDVLITSVSSSGNSLVLKRSRTDGTKISSDTILDTLSSESDVVSLSTATDKDSVSVRAISFKKLSSDRSGVPDYRVSALALSDSTISLDLYK</sequence>
<gene>
    <name evidence="2" type="ORF">FRC54_08525</name>
</gene>
<keyword evidence="1" id="KW-0812">Transmembrane</keyword>
<name>A0A6N7J1T8_9FIRM</name>